<dbReference type="InterPro" id="IPR002347">
    <property type="entry name" value="SDR_fam"/>
</dbReference>
<dbReference type="Gene3D" id="3.40.50.720">
    <property type="entry name" value="NAD(P)-binding Rossmann-like Domain"/>
    <property type="match status" value="2"/>
</dbReference>
<evidence type="ECO:0000256" key="1">
    <source>
        <dbReference type="ARBA" id="ARBA00006484"/>
    </source>
</evidence>
<dbReference type="GO" id="GO:0016616">
    <property type="term" value="F:oxidoreductase activity, acting on the CH-OH group of donors, NAD or NADP as acceptor"/>
    <property type="evidence" value="ECO:0007669"/>
    <property type="project" value="TreeGrafter"/>
</dbReference>
<evidence type="ECO:0000313" key="4">
    <source>
        <dbReference type="Proteomes" id="UP000663937"/>
    </source>
</evidence>
<gene>
    <name evidence="3" type="ORF">J4E96_00840</name>
</gene>
<sequence length="449" mass="45363">MTDPYLTLVTSPLTKGLARRIGLPRPAPLARFRPGQPLLAGPALVVSGPASAADADAVAQALVGWDVDVRRHPTPGTSYAAVVVVLTGLTHPGELSDPVLAAGATLRSLARGGRVVTVSRASTAEVAPAVAAARQGVDGLLRSLAKELRGGATGNGIVLADGVGADAPSALGALRFFLSTRSAFVSGQLLAVDADAGAPPADWDVPLAGRVAVVTGAARGIGAAIAATLARDGATVVAVDVPAAGEALAAVANRARGTALQLDVTAPDAGRRILEHALARHGGLDIVIHNAGILRDKLLVNMKPERWDAVLAVNVAAQLRINTELLTSGEFTRAPRIVSLASTSGIAGNRGQTNYAASKGGVIGMVRATAPLLTAFGGTANAVAPGFIETEMTARMPFAQREIARRANSLLQGGRPEDVAETVAFLAAPQSGGIVGQVLRVCGQNLVGA</sequence>
<dbReference type="SUPFAM" id="SSF51735">
    <property type="entry name" value="NAD(P)-binding Rossmann-fold domains"/>
    <property type="match status" value="2"/>
</dbReference>
<dbReference type="FunFam" id="3.40.50.720:FF:000338">
    <property type="entry name" value="3-oxoacyl-ACP reductase FabG"/>
    <property type="match status" value="1"/>
</dbReference>
<protein>
    <submittedName>
        <fullName evidence="3">3-oxoacyl-ACP reductase</fullName>
    </submittedName>
</protein>
<dbReference type="InterPro" id="IPR036291">
    <property type="entry name" value="NAD(P)-bd_dom_sf"/>
</dbReference>
<organism evidence="3 4">
    <name type="scientific">Pengzhenrongella sicca</name>
    <dbReference type="NCBI Taxonomy" id="2819238"/>
    <lineage>
        <taxon>Bacteria</taxon>
        <taxon>Bacillati</taxon>
        <taxon>Actinomycetota</taxon>
        <taxon>Actinomycetes</taxon>
        <taxon>Micrococcales</taxon>
        <taxon>Pengzhenrongella</taxon>
    </lineage>
</organism>
<proteinExistence type="inferred from homology"/>
<dbReference type="NCBIfam" id="NF006110">
    <property type="entry name" value="PRK08261.1"/>
    <property type="match status" value="1"/>
</dbReference>
<dbReference type="RefSeq" id="WP_227423936.1">
    <property type="nucleotide sequence ID" value="NZ_CP071868.1"/>
</dbReference>
<dbReference type="KEGG" id="psic:J4E96_00840"/>
<evidence type="ECO:0000313" key="3">
    <source>
        <dbReference type="EMBL" id="QTE29642.1"/>
    </source>
</evidence>
<evidence type="ECO:0000259" key="2">
    <source>
        <dbReference type="SMART" id="SM00822"/>
    </source>
</evidence>
<reference evidence="3" key="1">
    <citation type="submission" date="2021-03" db="EMBL/GenBank/DDBJ databases">
        <title>Pengzhenrongella sicca gen. nov., sp. nov., a new member of suborder Micrococcineae isolated from High-Arctic tundra soil.</title>
        <authorList>
            <person name="Peng F."/>
        </authorList>
    </citation>
    <scope>NUCLEOTIDE SEQUENCE</scope>
    <source>
        <strain evidence="3">LRZ-2</strain>
    </source>
</reference>
<accession>A0A8A4ZCI6</accession>
<dbReference type="InterPro" id="IPR020904">
    <property type="entry name" value="Sc_DH/Rdtase_CS"/>
</dbReference>
<name>A0A8A4ZCI6_9MICO</name>
<keyword evidence="4" id="KW-1185">Reference proteome</keyword>
<dbReference type="PRINTS" id="PR00080">
    <property type="entry name" value="SDRFAMILY"/>
</dbReference>
<dbReference type="Pfam" id="PF13561">
    <property type="entry name" value="adh_short_C2"/>
    <property type="match status" value="1"/>
</dbReference>
<dbReference type="PANTHER" id="PTHR42760">
    <property type="entry name" value="SHORT-CHAIN DEHYDROGENASES/REDUCTASES FAMILY MEMBER"/>
    <property type="match status" value="1"/>
</dbReference>
<dbReference type="PANTHER" id="PTHR42760:SF78">
    <property type="entry name" value="3-OXOACYL-[ACYL-CARRIER-PROTEIN] REDUCTASE [NADH]"/>
    <property type="match status" value="1"/>
</dbReference>
<dbReference type="AlphaFoldDB" id="A0A8A4ZCI6"/>
<comment type="similarity">
    <text evidence="1">Belongs to the short-chain dehydrogenases/reductases (SDR) family.</text>
</comment>
<dbReference type="InterPro" id="IPR057326">
    <property type="entry name" value="KR_dom"/>
</dbReference>
<dbReference type="Proteomes" id="UP000663937">
    <property type="component" value="Chromosome"/>
</dbReference>
<dbReference type="SMART" id="SM00822">
    <property type="entry name" value="PKS_KR"/>
    <property type="match status" value="1"/>
</dbReference>
<dbReference type="PROSITE" id="PS00061">
    <property type="entry name" value="ADH_SHORT"/>
    <property type="match status" value="1"/>
</dbReference>
<dbReference type="EMBL" id="CP071868">
    <property type="protein sequence ID" value="QTE29642.1"/>
    <property type="molecule type" value="Genomic_DNA"/>
</dbReference>
<feature type="domain" description="Ketoreductase" evidence="2">
    <location>
        <begin position="210"/>
        <end position="386"/>
    </location>
</feature>
<dbReference type="PRINTS" id="PR00081">
    <property type="entry name" value="GDHRDH"/>
</dbReference>